<dbReference type="PROSITE" id="PS00330">
    <property type="entry name" value="HEMOLYSIN_CALCIUM"/>
    <property type="match status" value="2"/>
</dbReference>
<evidence type="ECO:0000256" key="1">
    <source>
        <dbReference type="ARBA" id="ARBA00004613"/>
    </source>
</evidence>
<dbReference type="GO" id="GO:0005576">
    <property type="term" value="C:extracellular region"/>
    <property type="evidence" value="ECO:0007669"/>
    <property type="project" value="UniProtKB-SubCell"/>
</dbReference>
<dbReference type="PANTHER" id="PTHR38340">
    <property type="entry name" value="S-LAYER PROTEIN"/>
    <property type="match status" value="1"/>
</dbReference>
<feature type="region of interest" description="Disordered" evidence="3">
    <location>
        <begin position="1"/>
        <end position="27"/>
    </location>
</feature>
<keyword evidence="2" id="KW-0964">Secreted</keyword>
<evidence type="ECO:0000256" key="3">
    <source>
        <dbReference type="SAM" id="MobiDB-lite"/>
    </source>
</evidence>
<dbReference type="Gene3D" id="2.150.10.10">
    <property type="entry name" value="Serralysin-like metalloprotease, C-terminal"/>
    <property type="match status" value="2"/>
</dbReference>
<dbReference type="RefSeq" id="WP_075905160.1">
    <property type="nucleotide sequence ID" value="NZ_MKZS01000001.1"/>
</dbReference>
<keyword evidence="5" id="KW-1185">Reference proteome</keyword>
<dbReference type="Pfam" id="PF00353">
    <property type="entry name" value="HemolysinCabind"/>
    <property type="match status" value="3"/>
</dbReference>
<dbReference type="PRINTS" id="PR00313">
    <property type="entry name" value="CABNDNGRPT"/>
</dbReference>
<protein>
    <recommendedName>
        <fullName evidence="6">Calcium-binding protein</fullName>
    </recommendedName>
</protein>
<name>A0A1U7NA04_9CYAN</name>
<organism evidence="4 5">
    <name type="scientific">Moorena bouillonii PNG</name>
    <dbReference type="NCBI Taxonomy" id="568701"/>
    <lineage>
        <taxon>Bacteria</taxon>
        <taxon>Bacillati</taxon>
        <taxon>Cyanobacteriota</taxon>
        <taxon>Cyanophyceae</taxon>
        <taxon>Coleofasciculales</taxon>
        <taxon>Coleofasciculaceae</taxon>
        <taxon>Moorena</taxon>
    </lineage>
</organism>
<gene>
    <name evidence="4" type="ORF">BJP37_30855</name>
</gene>
<feature type="compositionally biased region" description="Polar residues" evidence="3">
    <location>
        <begin position="1"/>
        <end position="20"/>
    </location>
</feature>
<evidence type="ECO:0000313" key="5">
    <source>
        <dbReference type="Proteomes" id="UP000186657"/>
    </source>
</evidence>
<dbReference type="PANTHER" id="PTHR38340:SF1">
    <property type="entry name" value="S-LAYER PROTEIN"/>
    <property type="match status" value="1"/>
</dbReference>
<dbReference type="InterPro" id="IPR011049">
    <property type="entry name" value="Serralysin-like_metalloprot_C"/>
</dbReference>
<evidence type="ECO:0008006" key="6">
    <source>
        <dbReference type="Google" id="ProtNLM"/>
    </source>
</evidence>
<sequence length="226" mass="23578">MADIFGNSNPNVLPGTNNSDRIFGLGDDDQLRGGGGYDRLFGDRNAPGEQPIIIIPGNDTLWGGGGTDELFGDAGNDFLDGGNDDDSLEGGIGNDTLLGGDGNDTLVGVNPLAITPGFDEIDSLTGGSGGDLFVLGDANQAYYDHLGESDFAIITDLNLFEDSIQLNGNPARYELQEETVILDSGDVIQGLGIYAIQESSGSNDLIGLIENSPIGLDLNDSVFNFV</sequence>
<dbReference type="InterPro" id="IPR050557">
    <property type="entry name" value="RTX_toxin/Mannuronan_C5-epim"/>
</dbReference>
<comment type="caution">
    <text evidence="4">The sequence shown here is derived from an EMBL/GenBank/DDBJ whole genome shotgun (WGS) entry which is preliminary data.</text>
</comment>
<dbReference type="InterPro" id="IPR018511">
    <property type="entry name" value="Hemolysin-typ_Ca-bd_CS"/>
</dbReference>
<dbReference type="AlphaFoldDB" id="A0A1U7NA04"/>
<accession>A0A1U7NA04</accession>
<dbReference type="SUPFAM" id="SSF51120">
    <property type="entry name" value="beta-Roll"/>
    <property type="match status" value="1"/>
</dbReference>
<proteinExistence type="predicted"/>
<dbReference type="GO" id="GO:0005509">
    <property type="term" value="F:calcium ion binding"/>
    <property type="evidence" value="ECO:0007669"/>
    <property type="project" value="InterPro"/>
</dbReference>
<reference evidence="4 5" key="1">
    <citation type="submission" date="2016-10" db="EMBL/GenBank/DDBJ databases">
        <title>Comparative genomics uncovers the prolific and rare metabolic potential of the cyanobacterial genus Moorea.</title>
        <authorList>
            <person name="Leao T."/>
            <person name="Castelao G."/>
            <person name="Korobeynikov A."/>
            <person name="Monroe E.A."/>
            <person name="Podell S."/>
            <person name="Glukhov E."/>
            <person name="Allen E."/>
            <person name="Gerwick W.H."/>
            <person name="Gerwick L."/>
        </authorList>
    </citation>
    <scope>NUCLEOTIDE SEQUENCE [LARGE SCALE GENOMIC DNA]</scope>
    <source>
        <strain evidence="4 5">PNG5-198</strain>
    </source>
</reference>
<comment type="subcellular location">
    <subcellularLocation>
        <location evidence="1">Secreted</location>
    </subcellularLocation>
</comment>
<dbReference type="EMBL" id="MKZS01000001">
    <property type="protein sequence ID" value="OLT62778.1"/>
    <property type="molecule type" value="Genomic_DNA"/>
</dbReference>
<evidence type="ECO:0000256" key="2">
    <source>
        <dbReference type="ARBA" id="ARBA00022525"/>
    </source>
</evidence>
<dbReference type="InterPro" id="IPR001343">
    <property type="entry name" value="Hemolysn_Ca-bd"/>
</dbReference>
<dbReference type="Proteomes" id="UP000186657">
    <property type="component" value="Unassembled WGS sequence"/>
</dbReference>
<evidence type="ECO:0000313" key="4">
    <source>
        <dbReference type="EMBL" id="OLT62778.1"/>
    </source>
</evidence>